<feature type="repeat" description="ANK" evidence="1">
    <location>
        <begin position="107"/>
        <end position="139"/>
    </location>
</feature>
<gene>
    <name evidence="2" type="ORF">O0955_10250</name>
</gene>
<dbReference type="Gene3D" id="1.25.40.20">
    <property type="entry name" value="Ankyrin repeat-containing domain"/>
    <property type="match status" value="1"/>
</dbReference>
<comment type="caution">
    <text evidence="2">The sequence shown here is derived from an EMBL/GenBank/DDBJ whole genome shotgun (WGS) entry which is preliminary data.</text>
</comment>
<organism evidence="2 3">
    <name type="scientific">Pedobacter punctiformis</name>
    <dbReference type="NCBI Taxonomy" id="3004097"/>
    <lineage>
        <taxon>Bacteria</taxon>
        <taxon>Pseudomonadati</taxon>
        <taxon>Bacteroidota</taxon>
        <taxon>Sphingobacteriia</taxon>
        <taxon>Sphingobacteriales</taxon>
        <taxon>Sphingobacteriaceae</taxon>
        <taxon>Pedobacter</taxon>
    </lineage>
</organism>
<dbReference type="EMBL" id="JAPWGM010000003">
    <property type="protein sequence ID" value="MCZ4244383.1"/>
    <property type="molecule type" value="Genomic_DNA"/>
</dbReference>
<evidence type="ECO:0000313" key="3">
    <source>
        <dbReference type="Proteomes" id="UP001144347"/>
    </source>
</evidence>
<name>A0ABT4LB58_9SPHI</name>
<dbReference type="Pfam" id="PF00023">
    <property type="entry name" value="Ank"/>
    <property type="match status" value="1"/>
</dbReference>
<accession>A0ABT4LB58</accession>
<evidence type="ECO:0000313" key="2">
    <source>
        <dbReference type="EMBL" id="MCZ4244383.1"/>
    </source>
</evidence>
<sequence>MATLQELVEQIELHSIEGINQCFENGIDPNIQFNGKPLIYELISEYTRSPRFKDCVKTFVNHGLKFEDSILLSVLLDDAKTLENQLKDNLHGLTKKYSLRCAYTPLNEVTLLHICAEFNHVSCAKVLVNYGADVNAAAGINAMGFGGQTPIFHTVNQNSDQSSAMRNYLLEQSADLKITVPGLIWGAGYDWETFIPAVNPISYTMMGLLPQMHRSQTVIANVVSQLMKSCYHIVYAPLNVPNKYLG</sequence>
<evidence type="ECO:0000256" key="1">
    <source>
        <dbReference type="PROSITE-ProRule" id="PRU00023"/>
    </source>
</evidence>
<reference evidence="2" key="1">
    <citation type="submission" date="2022-12" db="EMBL/GenBank/DDBJ databases">
        <title>Genome sequence of HCMS5-2.</title>
        <authorList>
            <person name="Woo H."/>
        </authorList>
    </citation>
    <scope>NUCLEOTIDE SEQUENCE</scope>
    <source>
        <strain evidence="2">HCMS5-2</strain>
    </source>
</reference>
<proteinExistence type="predicted"/>
<keyword evidence="3" id="KW-1185">Reference proteome</keyword>
<dbReference type="Proteomes" id="UP001144347">
    <property type="component" value="Unassembled WGS sequence"/>
</dbReference>
<dbReference type="PROSITE" id="PS50088">
    <property type="entry name" value="ANK_REPEAT"/>
    <property type="match status" value="1"/>
</dbReference>
<dbReference type="InterPro" id="IPR002110">
    <property type="entry name" value="Ankyrin_rpt"/>
</dbReference>
<dbReference type="SMART" id="SM00248">
    <property type="entry name" value="ANK"/>
    <property type="match status" value="3"/>
</dbReference>
<dbReference type="PROSITE" id="PS50297">
    <property type="entry name" value="ANK_REP_REGION"/>
    <property type="match status" value="1"/>
</dbReference>
<dbReference type="RefSeq" id="WP_269427452.1">
    <property type="nucleotide sequence ID" value="NZ_JAPWGM010000003.1"/>
</dbReference>
<protein>
    <submittedName>
        <fullName evidence="2">Ankyrin repeat domain-containing protein</fullName>
    </submittedName>
</protein>
<keyword evidence="1" id="KW-0040">ANK repeat</keyword>
<dbReference type="InterPro" id="IPR036770">
    <property type="entry name" value="Ankyrin_rpt-contain_sf"/>
</dbReference>
<dbReference type="SUPFAM" id="SSF48403">
    <property type="entry name" value="Ankyrin repeat"/>
    <property type="match status" value="1"/>
</dbReference>